<protein>
    <submittedName>
        <fullName evidence="1">Uncharacterized protein</fullName>
    </submittedName>
</protein>
<comment type="caution">
    <text evidence="1">The sequence shown here is derived from an EMBL/GenBank/DDBJ whole genome shotgun (WGS) entry which is preliminary data.</text>
</comment>
<evidence type="ECO:0000313" key="2">
    <source>
        <dbReference type="Proteomes" id="UP000054632"/>
    </source>
</evidence>
<reference evidence="1 2" key="1">
    <citation type="submission" date="2015-01" db="EMBL/GenBank/DDBJ databases">
        <title>Evolution of Trichinella species and genotypes.</title>
        <authorList>
            <person name="Korhonen P.K."/>
            <person name="Edoardo P."/>
            <person name="Giuseppe L.R."/>
            <person name="Gasser R.B."/>
        </authorList>
    </citation>
    <scope>NUCLEOTIDE SEQUENCE [LARGE SCALE GENOMIC DNA]</scope>
    <source>
        <strain evidence="1">ISS13</strain>
    </source>
</reference>
<dbReference type="EMBL" id="JYDR01003239">
    <property type="protein sequence ID" value="KRY61712.1"/>
    <property type="molecule type" value="Genomic_DNA"/>
</dbReference>
<evidence type="ECO:0000313" key="1">
    <source>
        <dbReference type="EMBL" id="KRY61712.1"/>
    </source>
</evidence>
<organism evidence="1 2">
    <name type="scientific">Trichinella pseudospiralis</name>
    <name type="common">Parasitic roundworm</name>
    <dbReference type="NCBI Taxonomy" id="6337"/>
    <lineage>
        <taxon>Eukaryota</taxon>
        <taxon>Metazoa</taxon>
        <taxon>Ecdysozoa</taxon>
        <taxon>Nematoda</taxon>
        <taxon>Enoplea</taxon>
        <taxon>Dorylaimia</taxon>
        <taxon>Trichinellida</taxon>
        <taxon>Trichinellidae</taxon>
        <taxon>Trichinella</taxon>
    </lineage>
</organism>
<dbReference type="AlphaFoldDB" id="A0A0V1DJB1"/>
<name>A0A0V1DJB1_TRIPS</name>
<dbReference type="Proteomes" id="UP000054632">
    <property type="component" value="Unassembled WGS sequence"/>
</dbReference>
<proteinExistence type="predicted"/>
<gene>
    <name evidence="1" type="ORF">T4A_8615</name>
</gene>
<accession>A0A0V1DJB1</accession>
<sequence>MTYVVYYTMLNNVRTVYIRSKFLLISNKCKDL</sequence>